<feature type="compositionally biased region" description="Basic and acidic residues" evidence="3">
    <location>
        <begin position="16"/>
        <end position="33"/>
    </location>
</feature>
<comment type="subcellular location">
    <subcellularLocation>
        <location evidence="2">Cytoplasm</location>
    </subcellularLocation>
</comment>
<dbReference type="RefSeq" id="WP_069665178.1">
    <property type="nucleotide sequence ID" value="NZ_JBHUJJ010000001.1"/>
</dbReference>
<reference evidence="5" key="1">
    <citation type="submission" date="2016-09" db="EMBL/GenBank/DDBJ databases">
        <authorList>
            <person name="Gulvik C.A."/>
        </authorList>
    </citation>
    <scope>NUCLEOTIDE SEQUENCE [LARGE SCALE GENOMIC DNA]</scope>
    <source>
        <strain evidence="5">LMG 8895</strain>
    </source>
</reference>
<evidence type="ECO:0000313" key="4">
    <source>
        <dbReference type="EMBL" id="OEG08340.1"/>
    </source>
</evidence>
<dbReference type="NCBIfam" id="NF002711">
    <property type="entry name" value="PRK02539.1"/>
    <property type="match status" value="1"/>
</dbReference>
<dbReference type="Proteomes" id="UP000095094">
    <property type="component" value="Unassembled WGS sequence"/>
</dbReference>
<dbReference type="EMBL" id="MIJY01000047">
    <property type="protein sequence ID" value="OEG08340.1"/>
    <property type="molecule type" value="Genomic_DNA"/>
</dbReference>
<dbReference type="SUPFAM" id="SSF158221">
    <property type="entry name" value="YnzC-like"/>
    <property type="match status" value="1"/>
</dbReference>
<keyword evidence="1 2" id="KW-0963">Cytoplasm</keyword>
<feature type="region of interest" description="Disordered" evidence="3">
    <location>
        <begin position="1"/>
        <end position="33"/>
    </location>
</feature>
<dbReference type="OrthoDB" id="390105at2"/>
<name>A0A1E5G7V7_9ENTE</name>
<evidence type="ECO:0000256" key="1">
    <source>
        <dbReference type="ARBA" id="ARBA00022490"/>
    </source>
</evidence>
<dbReference type="PATRIC" id="fig|332950.4.peg.3780"/>
<dbReference type="PANTHER" id="PTHR37300">
    <property type="entry name" value="UPF0291 PROTEIN CBO2609/CLC_2481"/>
    <property type="match status" value="1"/>
</dbReference>
<organism evidence="4 5">
    <name type="scientific">Enterococcus termitis</name>
    <dbReference type="NCBI Taxonomy" id="332950"/>
    <lineage>
        <taxon>Bacteria</taxon>
        <taxon>Bacillati</taxon>
        <taxon>Bacillota</taxon>
        <taxon>Bacilli</taxon>
        <taxon>Lactobacillales</taxon>
        <taxon>Enterococcaceae</taxon>
        <taxon>Enterococcus</taxon>
    </lineage>
</organism>
<evidence type="ECO:0000313" key="5">
    <source>
        <dbReference type="Proteomes" id="UP000095094"/>
    </source>
</evidence>
<dbReference type="PANTHER" id="PTHR37300:SF1">
    <property type="entry name" value="UPF0291 PROTEIN YNZC"/>
    <property type="match status" value="1"/>
</dbReference>
<evidence type="ECO:0000256" key="2">
    <source>
        <dbReference type="HAMAP-Rule" id="MF_01103"/>
    </source>
</evidence>
<dbReference type="Pfam" id="PF05979">
    <property type="entry name" value="DUF896"/>
    <property type="match status" value="1"/>
</dbReference>
<dbReference type="HAMAP" id="MF_01103">
    <property type="entry name" value="UPF0291"/>
    <property type="match status" value="1"/>
</dbReference>
<sequence>MLSSEKMDRINSLAKKAKESGLSEQEKEEQKELRQEYLATFRSGMRHHIEGMKVVDPEGKDVTPDKLKKIQKEKGLHNRK</sequence>
<comment type="caution">
    <text evidence="4">The sequence shown here is derived from an EMBL/GenBank/DDBJ whole genome shotgun (WGS) entry which is preliminary data.</text>
</comment>
<gene>
    <name evidence="4" type="ORF">BCR25_13055</name>
</gene>
<dbReference type="InterPro" id="IPR009242">
    <property type="entry name" value="DUF896"/>
</dbReference>
<protein>
    <recommendedName>
        <fullName evidence="2">UPF0291 protein BCR25_13055</fullName>
    </recommendedName>
</protein>
<dbReference type="AlphaFoldDB" id="A0A1E5G7V7"/>
<comment type="similarity">
    <text evidence="2">Belongs to the UPF0291 family.</text>
</comment>
<evidence type="ECO:0000256" key="3">
    <source>
        <dbReference type="SAM" id="MobiDB-lite"/>
    </source>
</evidence>
<feature type="region of interest" description="Disordered" evidence="3">
    <location>
        <begin position="49"/>
        <end position="80"/>
    </location>
</feature>
<dbReference type="GO" id="GO:0005737">
    <property type="term" value="C:cytoplasm"/>
    <property type="evidence" value="ECO:0007669"/>
    <property type="project" value="UniProtKB-SubCell"/>
</dbReference>
<proteinExistence type="inferred from homology"/>
<dbReference type="Gene3D" id="1.10.287.540">
    <property type="entry name" value="Helix hairpin bin"/>
    <property type="match status" value="1"/>
</dbReference>
<accession>A0A1E5G7V7</accession>
<keyword evidence="5" id="KW-1185">Reference proteome</keyword>